<name>A0ABW0RZK2_9BURK</name>
<proteinExistence type="predicted"/>
<evidence type="ECO:0000313" key="2">
    <source>
        <dbReference type="Proteomes" id="UP001596086"/>
    </source>
</evidence>
<reference evidence="2" key="1">
    <citation type="journal article" date="2019" name="Int. J. Syst. Evol. Microbiol.">
        <title>The Global Catalogue of Microorganisms (GCM) 10K type strain sequencing project: providing services to taxonomists for standard genome sequencing and annotation.</title>
        <authorList>
            <consortium name="The Broad Institute Genomics Platform"/>
            <consortium name="The Broad Institute Genome Sequencing Center for Infectious Disease"/>
            <person name="Wu L."/>
            <person name="Ma J."/>
        </authorList>
    </citation>
    <scope>NUCLEOTIDE SEQUENCE [LARGE SCALE GENOMIC DNA]</scope>
    <source>
        <strain evidence="2">CGMCC 4.5798</strain>
    </source>
</reference>
<organism evidence="1 2">
    <name type="scientific">Massilia aerilata</name>
    <dbReference type="NCBI Taxonomy" id="453817"/>
    <lineage>
        <taxon>Bacteria</taxon>
        <taxon>Pseudomonadati</taxon>
        <taxon>Pseudomonadota</taxon>
        <taxon>Betaproteobacteria</taxon>
        <taxon>Burkholderiales</taxon>
        <taxon>Oxalobacteraceae</taxon>
        <taxon>Telluria group</taxon>
        <taxon>Massilia</taxon>
    </lineage>
</organism>
<keyword evidence="2" id="KW-1185">Reference proteome</keyword>
<gene>
    <name evidence="1" type="ORF">ACFPO9_17070</name>
</gene>
<protein>
    <submittedName>
        <fullName evidence="1">Uncharacterized protein</fullName>
    </submittedName>
</protein>
<comment type="caution">
    <text evidence="1">The sequence shown here is derived from an EMBL/GenBank/DDBJ whole genome shotgun (WGS) entry which is preliminary data.</text>
</comment>
<dbReference type="RefSeq" id="WP_379772505.1">
    <property type="nucleotide sequence ID" value="NZ_JBHSMZ010000014.1"/>
</dbReference>
<sequence length="43" mass="5138">MSMKEFLQHMKEVAIADSKLFIEPYVAIYNFIKRDFNRTAVKN</sequence>
<evidence type="ECO:0000313" key="1">
    <source>
        <dbReference type="EMBL" id="MFC5550229.1"/>
    </source>
</evidence>
<dbReference type="Proteomes" id="UP001596086">
    <property type="component" value="Unassembled WGS sequence"/>
</dbReference>
<dbReference type="EMBL" id="JBHSMZ010000014">
    <property type="protein sequence ID" value="MFC5550229.1"/>
    <property type="molecule type" value="Genomic_DNA"/>
</dbReference>
<accession>A0ABW0RZK2</accession>